<proteinExistence type="predicted"/>
<feature type="region of interest" description="Disordered" evidence="1">
    <location>
        <begin position="59"/>
        <end position="111"/>
    </location>
</feature>
<dbReference type="EMBL" id="KY052848">
    <property type="protein sequence ID" value="ASF00671.1"/>
    <property type="molecule type" value="Genomic_DNA"/>
</dbReference>
<feature type="compositionally biased region" description="Basic residues" evidence="1">
    <location>
        <begin position="59"/>
        <end position="75"/>
    </location>
</feature>
<reference evidence="2" key="1">
    <citation type="submission" date="2016-10" db="EMBL/GenBank/DDBJ databases">
        <authorList>
            <person name="Varghese N."/>
        </authorList>
    </citation>
    <scope>NUCLEOTIDE SEQUENCE</scope>
</reference>
<organism evidence="2">
    <name type="scientific">uncultured virus</name>
    <dbReference type="NCBI Taxonomy" id="340016"/>
    <lineage>
        <taxon>Viruses</taxon>
        <taxon>environmental samples</taxon>
    </lineage>
</organism>
<reference evidence="2" key="2">
    <citation type="journal article" date="2017" name="Nat. Commun.">
        <title>Single-virus genomics reveals hidden cosmopolitan and abundant viruses.</title>
        <authorList>
            <person name="Martinez-Hernandez F."/>
            <person name="Fornas O."/>
            <person name="Lluesma Gomez M."/>
            <person name="Bolduc B."/>
            <person name="de la Cruz Pena M.J."/>
            <person name="Martinez J.M."/>
            <person name="Anton J."/>
            <person name="Gasol J.M."/>
            <person name="Rosselli R."/>
            <person name="Rodriguez-Valera F."/>
            <person name="Sullivan M.B."/>
            <person name="Acinas S.G."/>
            <person name="Martinez-Garcia M."/>
        </authorList>
    </citation>
    <scope>NUCLEOTIDE SEQUENCE</scope>
</reference>
<evidence type="ECO:0000313" key="2">
    <source>
        <dbReference type="EMBL" id="ASF00671.1"/>
    </source>
</evidence>
<name>A0A218MN70_9VIRU</name>
<protein>
    <submittedName>
        <fullName evidence="2">Uncharacterized protein</fullName>
    </submittedName>
</protein>
<sequence length="111" mass="12578">MKISEIVAESVVQIWSRTKAGKMVRKYRCTAGPRKGRIVSSPSVCTQPKRLGSVMTIKKAKARRGSTMKIKRSFTKRTSAPSIRVSRLNRAARPSRTRSSFRSGKRRSIRR</sequence>
<accession>A0A218MN70</accession>
<evidence type="ECO:0000256" key="1">
    <source>
        <dbReference type="SAM" id="MobiDB-lite"/>
    </source>
</evidence>